<evidence type="ECO:0000259" key="11">
    <source>
        <dbReference type="Pfam" id="PF01113"/>
    </source>
</evidence>
<keyword evidence="8 9" id="KW-0457">Lysine biosynthesis</keyword>
<comment type="subunit">
    <text evidence="9">Homotetramer.</text>
</comment>
<feature type="binding site" evidence="9">
    <location>
        <begin position="85"/>
        <end position="87"/>
    </location>
    <ligand>
        <name>NAD(+)</name>
        <dbReference type="ChEBI" id="CHEBI:57540"/>
    </ligand>
</feature>
<dbReference type="RefSeq" id="WP_096919273.1">
    <property type="nucleotide sequence ID" value="NZ_CP029487.1"/>
</dbReference>
<name>A0A4P9CD23_EUBML</name>
<feature type="active site" description="Proton donor" evidence="9">
    <location>
        <position position="146"/>
    </location>
</feature>
<sequence length="251" mass="27141">MLNILLSGVGGAMGHMLQTIIGEDPDCQIVAGFDINTDQDTPFPVYSDLSQCEEKADVIIDFSHYKAFDSIFGYARDTKTPIVIATTGLSEANLADIEAGGREFPVFRTANLSLGINLLAKALRDMAGALEDGFDIEIIEKHHNKKADAPSGTALLLADAVNDGLKNKKDYTFGRHGRDCKREPQELGIHAVRGGTIPGEHTVLFAGNDELIEIHHTALSKKVFANGAVTAAKYLVNQAPGLYNMEMLIEN</sequence>
<dbReference type="EC" id="1.17.1.8" evidence="9 10"/>
<dbReference type="FunFam" id="3.30.360.10:FF:000009">
    <property type="entry name" value="4-hydroxy-tetrahydrodipicolinate reductase"/>
    <property type="match status" value="1"/>
</dbReference>
<comment type="subcellular location">
    <subcellularLocation>
        <location evidence="9">Cytoplasm</location>
    </subcellularLocation>
</comment>
<dbReference type="GO" id="GO:0005829">
    <property type="term" value="C:cytosol"/>
    <property type="evidence" value="ECO:0007669"/>
    <property type="project" value="TreeGrafter"/>
</dbReference>
<feature type="domain" description="Dihydrodipicolinate reductase C-terminal" evidence="12">
    <location>
        <begin position="115"/>
        <end position="248"/>
    </location>
</feature>
<dbReference type="PANTHER" id="PTHR20836">
    <property type="entry name" value="DIHYDRODIPICOLINATE REDUCTASE"/>
    <property type="match status" value="1"/>
</dbReference>
<evidence type="ECO:0000256" key="6">
    <source>
        <dbReference type="ARBA" id="ARBA00023002"/>
    </source>
</evidence>
<evidence type="ECO:0000256" key="5">
    <source>
        <dbReference type="ARBA" id="ARBA00022915"/>
    </source>
</evidence>
<dbReference type="InterPro" id="IPR036291">
    <property type="entry name" value="NAD(P)-bd_dom_sf"/>
</dbReference>
<feature type="binding site" evidence="9">
    <location>
        <begin position="8"/>
        <end position="13"/>
    </location>
    <ligand>
        <name>NAD(+)</name>
        <dbReference type="ChEBI" id="CHEBI:57540"/>
    </ligand>
</feature>
<feature type="active site" description="Proton donor/acceptor" evidence="9">
    <location>
        <position position="142"/>
    </location>
</feature>
<dbReference type="HAMAP" id="MF_00102">
    <property type="entry name" value="DapB"/>
    <property type="match status" value="1"/>
</dbReference>
<dbReference type="PIRSF" id="PIRSF000161">
    <property type="entry name" value="DHPR"/>
    <property type="match status" value="1"/>
</dbReference>
<comment type="pathway">
    <text evidence="9">Amino-acid biosynthesis; L-lysine biosynthesis via DAP pathway; (S)-tetrahydrodipicolinate from L-aspartate: step 4/4.</text>
</comment>
<keyword evidence="6 9" id="KW-0560">Oxidoreductase</keyword>
<comment type="catalytic activity">
    <reaction evidence="9">
        <text>(S)-2,3,4,5-tetrahydrodipicolinate + NAD(+) + H2O = (2S,4S)-4-hydroxy-2,3,4,5-tetrahydrodipicolinate + NADH + H(+)</text>
        <dbReference type="Rhea" id="RHEA:35323"/>
        <dbReference type="ChEBI" id="CHEBI:15377"/>
        <dbReference type="ChEBI" id="CHEBI:15378"/>
        <dbReference type="ChEBI" id="CHEBI:16845"/>
        <dbReference type="ChEBI" id="CHEBI:57540"/>
        <dbReference type="ChEBI" id="CHEBI:57945"/>
        <dbReference type="ChEBI" id="CHEBI:67139"/>
        <dbReference type="EC" id="1.17.1.8"/>
    </reaction>
</comment>
<dbReference type="GO" id="GO:0050661">
    <property type="term" value="F:NADP binding"/>
    <property type="evidence" value="ECO:0007669"/>
    <property type="project" value="UniProtKB-UniRule"/>
</dbReference>
<keyword evidence="7 9" id="KW-0520">NAD</keyword>
<dbReference type="SUPFAM" id="SSF51735">
    <property type="entry name" value="NAD(P)-binding Rossmann-fold domains"/>
    <property type="match status" value="1"/>
</dbReference>
<dbReference type="Pfam" id="PF05173">
    <property type="entry name" value="DapB_C"/>
    <property type="match status" value="1"/>
</dbReference>
<gene>
    <name evidence="9" type="primary">dapB</name>
    <name evidence="13" type="ORF">CPZ25_020410</name>
</gene>
<dbReference type="GO" id="GO:0019877">
    <property type="term" value="P:diaminopimelate biosynthetic process"/>
    <property type="evidence" value="ECO:0007669"/>
    <property type="project" value="UniProtKB-UniRule"/>
</dbReference>
<organism evidence="13 14">
    <name type="scientific">Eubacterium maltosivorans</name>
    <dbReference type="NCBI Taxonomy" id="2041044"/>
    <lineage>
        <taxon>Bacteria</taxon>
        <taxon>Bacillati</taxon>
        <taxon>Bacillota</taxon>
        <taxon>Clostridia</taxon>
        <taxon>Eubacteriales</taxon>
        <taxon>Eubacteriaceae</taxon>
        <taxon>Eubacterium</taxon>
    </lineage>
</organism>
<evidence type="ECO:0000256" key="1">
    <source>
        <dbReference type="ARBA" id="ARBA00006642"/>
    </source>
</evidence>
<dbReference type="GO" id="GO:0016726">
    <property type="term" value="F:oxidoreductase activity, acting on CH or CH2 groups, NAD or NADP as acceptor"/>
    <property type="evidence" value="ECO:0007669"/>
    <property type="project" value="UniProtKB-UniRule"/>
</dbReference>
<dbReference type="NCBIfam" id="TIGR00036">
    <property type="entry name" value="dapB"/>
    <property type="match status" value="1"/>
</dbReference>
<evidence type="ECO:0000256" key="8">
    <source>
        <dbReference type="ARBA" id="ARBA00023154"/>
    </source>
</evidence>
<dbReference type="Gene3D" id="3.30.360.10">
    <property type="entry name" value="Dihydrodipicolinate Reductase, domain 2"/>
    <property type="match status" value="1"/>
</dbReference>
<dbReference type="EMBL" id="CP029487">
    <property type="protein sequence ID" value="QCT73568.1"/>
    <property type="molecule type" value="Genomic_DNA"/>
</dbReference>
<feature type="binding site" evidence="9">
    <location>
        <position position="34"/>
    </location>
    <ligand>
        <name>NAD(+)</name>
        <dbReference type="ChEBI" id="CHEBI:57540"/>
    </ligand>
</feature>
<feature type="domain" description="Dihydrodipicolinate reductase N-terminal" evidence="11">
    <location>
        <begin position="3"/>
        <end position="111"/>
    </location>
</feature>
<evidence type="ECO:0000259" key="12">
    <source>
        <dbReference type="Pfam" id="PF05173"/>
    </source>
</evidence>
<dbReference type="Gene3D" id="3.40.50.720">
    <property type="entry name" value="NAD(P)-binding Rossmann-like Domain"/>
    <property type="match status" value="1"/>
</dbReference>
<dbReference type="GO" id="GO:0051287">
    <property type="term" value="F:NAD binding"/>
    <property type="evidence" value="ECO:0007669"/>
    <property type="project" value="UniProtKB-UniRule"/>
</dbReference>
<keyword evidence="14" id="KW-1185">Reference proteome</keyword>
<protein>
    <recommendedName>
        <fullName evidence="9 10">4-hydroxy-tetrahydrodipicolinate reductase</fullName>
        <shortName evidence="9">HTPA reductase</shortName>
        <ecNumber evidence="9 10">1.17.1.8</ecNumber>
    </recommendedName>
</protein>
<comment type="caution">
    <text evidence="9">Lacks conserved residue(s) required for the propagation of feature annotation.</text>
</comment>
<evidence type="ECO:0000256" key="7">
    <source>
        <dbReference type="ARBA" id="ARBA00023027"/>
    </source>
</evidence>
<dbReference type="AlphaFoldDB" id="A0A4P9CD23"/>
<dbReference type="GO" id="GO:0009089">
    <property type="term" value="P:lysine biosynthetic process via diaminopimelate"/>
    <property type="evidence" value="ECO:0007669"/>
    <property type="project" value="UniProtKB-UniRule"/>
</dbReference>
<comment type="similarity">
    <text evidence="1 9">Belongs to the DapB family.</text>
</comment>
<dbReference type="CDD" id="cd02274">
    <property type="entry name" value="DHDPR_N"/>
    <property type="match status" value="1"/>
</dbReference>
<evidence type="ECO:0000256" key="4">
    <source>
        <dbReference type="ARBA" id="ARBA00022857"/>
    </source>
</evidence>
<dbReference type="GO" id="GO:0008839">
    <property type="term" value="F:4-hydroxy-tetrahydrodipicolinate reductase"/>
    <property type="evidence" value="ECO:0007669"/>
    <property type="project" value="UniProtKB-UniRule"/>
</dbReference>
<dbReference type="UniPathway" id="UPA00034">
    <property type="reaction ID" value="UER00018"/>
</dbReference>
<comment type="catalytic activity">
    <reaction evidence="9">
        <text>(S)-2,3,4,5-tetrahydrodipicolinate + NADP(+) + H2O = (2S,4S)-4-hydroxy-2,3,4,5-tetrahydrodipicolinate + NADPH + H(+)</text>
        <dbReference type="Rhea" id="RHEA:35331"/>
        <dbReference type="ChEBI" id="CHEBI:15377"/>
        <dbReference type="ChEBI" id="CHEBI:15378"/>
        <dbReference type="ChEBI" id="CHEBI:16845"/>
        <dbReference type="ChEBI" id="CHEBI:57783"/>
        <dbReference type="ChEBI" id="CHEBI:58349"/>
        <dbReference type="ChEBI" id="CHEBI:67139"/>
        <dbReference type="EC" id="1.17.1.8"/>
    </reaction>
</comment>
<dbReference type="InterPro" id="IPR022663">
    <property type="entry name" value="DapB_C"/>
</dbReference>
<evidence type="ECO:0000256" key="9">
    <source>
        <dbReference type="HAMAP-Rule" id="MF_00102"/>
    </source>
</evidence>
<comment type="function">
    <text evidence="9">Catalyzes the conversion of 4-hydroxy-tetrahydrodipicolinate (HTPA) to tetrahydrodipicolinate.</text>
</comment>
<feature type="binding site" evidence="9">
    <location>
        <position position="143"/>
    </location>
    <ligand>
        <name>(S)-2,3,4,5-tetrahydrodipicolinate</name>
        <dbReference type="ChEBI" id="CHEBI:16845"/>
    </ligand>
</feature>
<evidence type="ECO:0000313" key="13">
    <source>
        <dbReference type="EMBL" id="QCT73568.1"/>
    </source>
</evidence>
<feature type="binding site" evidence="9">
    <location>
        <begin position="109"/>
        <end position="112"/>
    </location>
    <ligand>
        <name>NAD(+)</name>
        <dbReference type="ChEBI" id="CHEBI:57540"/>
    </ligand>
</feature>
<dbReference type="InterPro" id="IPR000846">
    <property type="entry name" value="DapB_N"/>
</dbReference>
<dbReference type="InterPro" id="IPR023940">
    <property type="entry name" value="DHDPR_bac"/>
</dbReference>
<dbReference type="SUPFAM" id="SSF55347">
    <property type="entry name" value="Glyceraldehyde-3-phosphate dehydrogenase-like, C-terminal domain"/>
    <property type="match status" value="1"/>
</dbReference>
<dbReference type="InterPro" id="IPR022664">
    <property type="entry name" value="DapB_N_CS"/>
</dbReference>
<keyword evidence="2 9" id="KW-0963">Cytoplasm</keyword>
<proteinExistence type="inferred from homology"/>
<keyword evidence="5 9" id="KW-0220">Diaminopimelate biosynthesis</keyword>
<evidence type="ECO:0000256" key="10">
    <source>
        <dbReference type="NCBIfam" id="TIGR00036"/>
    </source>
</evidence>
<evidence type="ECO:0000313" key="14">
    <source>
        <dbReference type="Proteomes" id="UP000218387"/>
    </source>
</evidence>
<evidence type="ECO:0000256" key="3">
    <source>
        <dbReference type="ARBA" id="ARBA00022605"/>
    </source>
</evidence>
<accession>A0A4P9CD23</accession>
<keyword evidence="3 9" id="KW-0028">Amino-acid biosynthesis</keyword>
<dbReference type="PROSITE" id="PS01298">
    <property type="entry name" value="DAPB"/>
    <property type="match status" value="1"/>
</dbReference>
<feature type="binding site" evidence="9">
    <location>
        <begin position="152"/>
        <end position="153"/>
    </location>
    <ligand>
        <name>(S)-2,3,4,5-tetrahydrodipicolinate</name>
        <dbReference type="ChEBI" id="CHEBI:16845"/>
    </ligand>
</feature>
<keyword evidence="4 9" id="KW-0521">NADP</keyword>
<dbReference type="PANTHER" id="PTHR20836:SF7">
    <property type="entry name" value="4-HYDROXY-TETRAHYDRODIPICOLINATE REDUCTASE"/>
    <property type="match status" value="1"/>
</dbReference>
<reference evidence="13 14" key="1">
    <citation type="submission" date="2018-05" db="EMBL/GenBank/DDBJ databases">
        <title>Genome comparison of Eubacterium sp.</title>
        <authorList>
            <person name="Feng Y."/>
            <person name="Sanchez-Andrea I."/>
            <person name="Stams A.J.M."/>
            <person name="De Vos W.M."/>
        </authorList>
    </citation>
    <scope>NUCLEOTIDE SEQUENCE [LARGE SCALE GENOMIC DNA]</scope>
    <source>
        <strain evidence="13 14">YI</strain>
    </source>
</reference>
<dbReference type="KEGG" id="emt:CPZ25_020410"/>
<dbReference type="Proteomes" id="UP000218387">
    <property type="component" value="Chromosome"/>
</dbReference>
<comment type="caution">
    <text evidence="9">Was originally thought to be a dihydrodipicolinate reductase (DHDPR), catalyzing the conversion of dihydrodipicolinate to tetrahydrodipicolinate. However, it was shown in E.coli that the substrate of the enzymatic reaction is not dihydrodipicolinate (DHDP) but in fact (2S,4S)-4-hydroxy-2,3,4,5-tetrahydrodipicolinic acid (HTPA), the product released by the DapA-catalyzed reaction.</text>
</comment>
<evidence type="ECO:0000256" key="2">
    <source>
        <dbReference type="ARBA" id="ARBA00022490"/>
    </source>
</evidence>
<dbReference type="Pfam" id="PF01113">
    <property type="entry name" value="DapB_N"/>
    <property type="match status" value="1"/>
</dbReference>